<evidence type="ECO:0000259" key="3">
    <source>
        <dbReference type="PROSITE" id="PS51186"/>
    </source>
</evidence>
<dbReference type="InterPro" id="IPR016181">
    <property type="entry name" value="Acyl_CoA_acyltransferase"/>
</dbReference>
<keyword evidence="2" id="KW-0012">Acyltransferase</keyword>
<dbReference type="Pfam" id="PF00583">
    <property type="entry name" value="Acetyltransf_1"/>
    <property type="match status" value="1"/>
</dbReference>
<dbReference type="RefSeq" id="WP_119983523.1">
    <property type="nucleotide sequence ID" value="NZ_JANKBG010000003.1"/>
</dbReference>
<keyword evidence="1 4" id="KW-0808">Transferase</keyword>
<evidence type="ECO:0000256" key="1">
    <source>
        <dbReference type="ARBA" id="ARBA00022679"/>
    </source>
</evidence>
<evidence type="ECO:0000313" key="5">
    <source>
        <dbReference type="Proteomes" id="UP000295773"/>
    </source>
</evidence>
<dbReference type="Gene3D" id="3.40.630.30">
    <property type="match status" value="1"/>
</dbReference>
<gene>
    <name evidence="4" type="ORF">EDD61_10342</name>
</gene>
<proteinExistence type="predicted"/>
<comment type="caution">
    <text evidence="4">The sequence shown here is derived from an EMBL/GenBank/DDBJ whole genome shotgun (WGS) entry which is preliminary data.</text>
</comment>
<reference evidence="4 5" key="1">
    <citation type="submission" date="2019-03" db="EMBL/GenBank/DDBJ databases">
        <title>Genomic Encyclopedia of Type Strains, Phase IV (KMG-IV): sequencing the most valuable type-strain genomes for metagenomic binning, comparative biology and taxonomic classification.</title>
        <authorList>
            <person name="Goeker M."/>
        </authorList>
    </citation>
    <scope>NUCLEOTIDE SEQUENCE [LARGE SCALE GENOMIC DNA]</scope>
    <source>
        <strain evidence="4 5">DSM 29481</strain>
    </source>
</reference>
<evidence type="ECO:0000256" key="2">
    <source>
        <dbReference type="ARBA" id="ARBA00023315"/>
    </source>
</evidence>
<organism evidence="4 5">
    <name type="scientific">Longicatena caecimuris</name>
    <dbReference type="NCBI Taxonomy" id="1796635"/>
    <lineage>
        <taxon>Bacteria</taxon>
        <taxon>Bacillati</taxon>
        <taxon>Bacillota</taxon>
        <taxon>Erysipelotrichia</taxon>
        <taxon>Erysipelotrichales</taxon>
        <taxon>Erysipelotrichaceae</taxon>
        <taxon>Longicatena</taxon>
    </lineage>
</organism>
<evidence type="ECO:0000313" key="4">
    <source>
        <dbReference type="EMBL" id="TCU62631.1"/>
    </source>
</evidence>
<feature type="domain" description="N-acetyltransferase" evidence="3">
    <location>
        <begin position="1"/>
        <end position="159"/>
    </location>
</feature>
<dbReference type="PROSITE" id="PS51186">
    <property type="entry name" value="GNAT"/>
    <property type="match status" value="1"/>
</dbReference>
<dbReference type="Proteomes" id="UP000295773">
    <property type="component" value="Unassembled WGS sequence"/>
</dbReference>
<dbReference type="AlphaFoldDB" id="A0A4R3TK66"/>
<sequence length="164" mass="19408">MQIRKCQSDEDIQQLAKLANEIWHEYFIDIISFEQIEYMVEKFQSYPALKKAIEEEQYTYFLAFEETELIGYCGVKPEKERLFLSKLYLRKDKRGQGLASYLLKEAIKFAKEQNKQAIYLTCNKYNQHSLDVYHGKGFQDIDAVQTDIGRGFIMDDYILEKVLS</sequence>
<dbReference type="PANTHER" id="PTHR43877">
    <property type="entry name" value="AMINOALKYLPHOSPHONATE N-ACETYLTRANSFERASE-RELATED-RELATED"/>
    <property type="match status" value="1"/>
</dbReference>
<dbReference type="GO" id="GO:0016747">
    <property type="term" value="F:acyltransferase activity, transferring groups other than amino-acyl groups"/>
    <property type="evidence" value="ECO:0007669"/>
    <property type="project" value="InterPro"/>
</dbReference>
<dbReference type="InterPro" id="IPR000182">
    <property type="entry name" value="GNAT_dom"/>
</dbReference>
<dbReference type="SUPFAM" id="SSF55729">
    <property type="entry name" value="Acyl-CoA N-acyltransferases (Nat)"/>
    <property type="match status" value="1"/>
</dbReference>
<dbReference type="InterPro" id="IPR050832">
    <property type="entry name" value="Bact_Acetyltransf"/>
</dbReference>
<protein>
    <submittedName>
        <fullName evidence="4">RimJ/RimL family protein N-acetyltransferase</fullName>
    </submittedName>
</protein>
<dbReference type="EMBL" id="SMBP01000003">
    <property type="protein sequence ID" value="TCU62631.1"/>
    <property type="molecule type" value="Genomic_DNA"/>
</dbReference>
<dbReference type="CDD" id="cd04301">
    <property type="entry name" value="NAT_SF"/>
    <property type="match status" value="1"/>
</dbReference>
<keyword evidence="5" id="KW-1185">Reference proteome</keyword>
<name>A0A4R3TK66_9FIRM</name>
<accession>A0A4R3TK66</accession>